<gene>
    <name evidence="3" type="ORF">NP233_g10565</name>
</gene>
<dbReference type="Pfam" id="PF01019">
    <property type="entry name" value="G_glu_transpept"/>
    <property type="match status" value="1"/>
</dbReference>
<evidence type="ECO:0000313" key="4">
    <source>
        <dbReference type="Proteomes" id="UP001213000"/>
    </source>
</evidence>
<dbReference type="Gene3D" id="1.10.246.130">
    <property type="match status" value="1"/>
</dbReference>
<organism evidence="3 4">
    <name type="scientific">Leucocoprinus birnbaumii</name>
    <dbReference type="NCBI Taxonomy" id="56174"/>
    <lineage>
        <taxon>Eukaryota</taxon>
        <taxon>Fungi</taxon>
        <taxon>Dikarya</taxon>
        <taxon>Basidiomycota</taxon>
        <taxon>Agaricomycotina</taxon>
        <taxon>Agaricomycetes</taxon>
        <taxon>Agaricomycetidae</taxon>
        <taxon>Agaricales</taxon>
        <taxon>Agaricineae</taxon>
        <taxon>Agaricaceae</taxon>
        <taxon>Leucocoprinus</taxon>
    </lineage>
</organism>
<dbReference type="InterPro" id="IPR043137">
    <property type="entry name" value="GGT_ssub_C"/>
</dbReference>
<name>A0AAD5VKI2_9AGAR</name>
<dbReference type="GO" id="GO:0000324">
    <property type="term" value="C:fungal-type vacuole"/>
    <property type="evidence" value="ECO:0007669"/>
    <property type="project" value="TreeGrafter"/>
</dbReference>
<dbReference type="PRINTS" id="PR01210">
    <property type="entry name" value="GGTRANSPTASE"/>
</dbReference>
<dbReference type="SUPFAM" id="SSF56235">
    <property type="entry name" value="N-terminal nucleophile aminohydrolases (Ntn hydrolases)"/>
    <property type="match status" value="1"/>
</dbReference>
<dbReference type="GO" id="GO:0006751">
    <property type="term" value="P:glutathione catabolic process"/>
    <property type="evidence" value="ECO:0007669"/>
    <property type="project" value="InterPro"/>
</dbReference>
<dbReference type="InterPro" id="IPR043138">
    <property type="entry name" value="GGT_lsub"/>
</dbReference>
<comment type="caution">
    <text evidence="3">The sequence shown here is derived from an EMBL/GenBank/DDBJ whole genome shotgun (WGS) entry which is preliminary data.</text>
</comment>
<dbReference type="GO" id="GO:0036374">
    <property type="term" value="F:glutathione hydrolase activity"/>
    <property type="evidence" value="ECO:0007669"/>
    <property type="project" value="InterPro"/>
</dbReference>
<dbReference type="AlphaFoldDB" id="A0AAD5VKI2"/>
<reference evidence="3" key="1">
    <citation type="submission" date="2022-07" db="EMBL/GenBank/DDBJ databases">
        <title>Genome Sequence of Leucocoprinus birnbaumii.</title>
        <authorList>
            <person name="Buettner E."/>
        </authorList>
    </citation>
    <scope>NUCLEOTIDE SEQUENCE</scope>
    <source>
        <strain evidence="3">VT141</strain>
    </source>
</reference>
<dbReference type="Proteomes" id="UP001213000">
    <property type="component" value="Unassembled WGS sequence"/>
</dbReference>
<keyword evidence="4" id="KW-1185">Reference proteome</keyword>
<accession>A0AAD5VKI2</accession>
<feature type="active site" description="Nucleophile" evidence="1">
    <location>
        <position position="62"/>
    </location>
</feature>
<evidence type="ECO:0008006" key="5">
    <source>
        <dbReference type="Google" id="ProtNLM"/>
    </source>
</evidence>
<dbReference type="InterPro" id="IPR029055">
    <property type="entry name" value="Ntn_hydrolases_N"/>
</dbReference>
<evidence type="ECO:0000313" key="3">
    <source>
        <dbReference type="EMBL" id="KAJ3560850.1"/>
    </source>
</evidence>
<evidence type="ECO:0000256" key="1">
    <source>
        <dbReference type="PIRSR" id="PIRSR600101-1"/>
    </source>
</evidence>
<protein>
    <recommendedName>
        <fullName evidence="5">Gamma-glutamyltransferase</fullName>
    </recommendedName>
</protein>
<dbReference type="PANTHER" id="PTHR11686">
    <property type="entry name" value="GAMMA GLUTAMYL TRANSPEPTIDASE"/>
    <property type="match status" value="1"/>
</dbReference>
<evidence type="ECO:0000256" key="2">
    <source>
        <dbReference type="PIRSR" id="PIRSR600101-2"/>
    </source>
</evidence>
<sequence length="152" mass="16614">MKFAFASRTRMCDPQTRADITRISSLVSKDYAKDIVRNITDDRTHPPEYYNAEFDIPIDQGTSHTSVIDQNGMAVALTSTVNSVFGSRVLDPITGIIFNNEMDDFAVPGVPNDFGIYPSPCKIAAVVQLVMQKDGILYAASDSRKNGVAAGY</sequence>
<dbReference type="EMBL" id="JANIEX010001097">
    <property type="protein sequence ID" value="KAJ3560850.1"/>
    <property type="molecule type" value="Genomic_DNA"/>
</dbReference>
<feature type="binding site" evidence="2">
    <location>
        <begin position="80"/>
        <end position="82"/>
    </location>
    <ligand>
        <name>L-glutamate</name>
        <dbReference type="ChEBI" id="CHEBI:29985"/>
    </ligand>
</feature>
<dbReference type="GO" id="GO:0005886">
    <property type="term" value="C:plasma membrane"/>
    <property type="evidence" value="ECO:0007669"/>
    <property type="project" value="TreeGrafter"/>
</dbReference>
<proteinExistence type="predicted"/>
<dbReference type="InterPro" id="IPR000101">
    <property type="entry name" value="GGT_peptidase"/>
</dbReference>
<dbReference type="PANTHER" id="PTHR11686:SF9">
    <property type="entry name" value="RE13973P"/>
    <property type="match status" value="1"/>
</dbReference>
<feature type="binding site" evidence="2">
    <location>
        <position position="104"/>
    </location>
    <ligand>
        <name>L-glutamate</name>
        <dbReference type="ChEBI" id="CHEBI:29985"/>
    </ligand>
</feature>
<dbReference type="Gene3D" id="3.60.20.40">
    <property type="match status" value="1"/>
</dbReference>